<accession>A0A1I7ALK1</accession>
<evidence type="ECO:0000256" key="3">
    <source>
        <dbReference type="ARBA" id="ARBA00022989"/>
    </source>
</evidence>
<dbReference type="Proteomes" id="UP000183371">
    <property type="component" value="Unassembled WGS sequence"/>
</dbReference>
<protein>
    <submittedName>
        <fullName evidence="7">TM2 domain-containing protein</fullName>
    </submittedName>
</protein>
<dbReference type="EMBL" id="FPBD01000003">
    <property type="protein sequence ID" value="SFT75764.1"/>
    <property type="molecule type" value="Genomic_DNA"/>
</dbReference>
<evidence type="ECO:0000313" key="7">
    <source>
        <dbReference type="EMBL" id="SFT75764.1"/>
    </source>
</evidence>
<comment type="subcellular location">
    <subcellularLocation>
        <location evidence="1">Membrane</location>
        <topology evidence="1">Multi-pass membrane protein</topology>
    </subcellularLocation>
</comment>
<keyword evidence="3 5" id="KW-1133">Transmembrane helix</keyword>
<name>A0A1I7ALK1_9HYPH</name>
<dbReference type="GO" id="GO:0016020">
    <property type="term" value="C:membrane"/>
    <property type="evidence" value="ECO:0007669"/>
    <property type="project" value="UniProtKB-SubCell"/>
</dbReference>
<dbReference type="Pfam" id="PF05154">
    <property type="entry name" value="TM2"/>
    <property type="match status" value="1"/>
</dbReference>
<dbReference type="InterPro" id="IPR007829">
    <property type="entry name" value="TM2"/>
</dbReference>
<feature type="transmembrane region" description="Helical" evidence="5">
    <location>
        <begin position="24"/>
        <end position="44"/>
    </location>
</feature>
<evidence type="ECO:0000256" key="1">
    <source>
        <dbReference type="ARBA" id="ARBA00004141"/>
    </source>
</evidence>
<keyword evidence="2 5" id="KW-0812">Transmembrane</keyword>
<sequence>MSDRSAISPANRGFFYLKNPHKSAGMTVFLSLFLGGFGLHRFYLGKPLSGAVMLILSLITLALIATGLNQLETLEPNGMLAVVSGALGFGMIVSAWALVDLLIILVGVFSAPAHHDEAH</sequence>
<evidence type="ECO:0000256" key="4">
    <source>
        <dbReference type="ARBA" id="ARBA00023136"/>
    </source>
</evidence>
<gene>
    <name evidence="7" type="ORF">SAMN05444141_103178</name>
</gene>
<keyword evidence="8" id="KW-1185">Reference proteome</keyword>
<proteinExistence type="predicted"/>
<feature type="transmembrane region" description="Helical" evidence="5">
    <location>
        <begin position="51"/>
        <end position="68"/>
    </location>
</feature>
<feature type="domain" description="TM2" evidence="6">
    <location>
        <begin position="21"/>
        <end position="60"/>
    </location>
</feature>
<dbReference type="RefSeq" id="WP_054784861.1">
    <property type="nucleotide sequence ID" value="NZ_FPBD01000003.1"/>
</dbReference>
<organism evidence="7 8">
    <name type="scientific">Pseudovibrio denitrificans</name>
    <dbReference type="NCBI Taxonomy" id="258256"/>
    <lineage>
        <taxon>Bacteria</taxon>
        <taxon>Pseudomonadati</taxon>
        <taxon>Pseudomonadota</taxon>
        <taxon>Alphaproteobacteria</taxon>
        <taxon>Hyphomicrobiales</taxon>
        <taxon>Stappiaceae</taxon>
        <taxon>Pseudovibrio</taxon>
    </lineage>
</organism>
<evidence type="ECO:0000256" key="5">
    <source>
        <dbReference type="SAM" id="Phobius"/>
    </source>
</evidence>
<evidence type="ECO:0000313" key="8">
    <source>
        <dbReference type="Proteomes" id="UP000183371"/>
    </source>
</evidence>
<evidence type="ECO:0000259" key="6">
    <source>
        <dbReference type="Pfam" id="PF05154"/>
    </source>
</evidence>
<evidence type="ECO:0000256" key="2">
    <source>
        <dbReference type="ARBA" id="ARBA00022692"/>
    </source>
</evidence>
<keyword evidence="4 5" id="KW-0472">Membrane</keyword>
<reference evidence="8" key="1">
    <citation type="submission" date="2016-10" db="EMBL/GenBank/DDBJ databases">
        <authorList>
            <person name="Varghese N."/>
            <person name="Submissions S."/>
        </authorList>
    </citation>
    <scope>NUCLEOTIDE SEQUENCE [LARGE SCALE GENOMIC DNA]</scope>
    <source>
        <strain evidence="8">DSM 17465</strain>
    </source>
</reference>
<feature type="transmembrane region" description="Helical" evidence="5">
    <location>
        <begin position="80"/>
        <end position="109"/>
    </location>
</feature>
<dbReference type="AlphaFoldDB" id="A0A1I7ALK1"/>